<reference evidence="1 2" key="1">
    <citation type="submission" date="2009-01" db="EMBL/GenBank/DDBJ databases">
        <authorList>
            <person name="Fulton L."/>
            <person name="Clifton S."/>
            <person name="Chinwalla A.T."/>
            <person name="Mitreva M."/>
            <person name="Sodergren E."/>
            <person name="Weinstock G."/>
            <person name="Clifton S."/>
            <person name="Dooling D.J."/>
            <person name="Fulton B."/>
            <person name="Minx P."/>
            <person name="Pepin K.H."/>
            <person name="Johnson M."/>
            <person name="Bhonagiri V."/>
            <person name="Nash W.E."/>
            <person name="Mardis E.R."/>
            <person name="Wilson R.K."/>
        </authorList>
    </citation>
    <scope>NUCLEOTIDE SEQUENCE [LARGE SCALE GENOMIC DNA]</scope>
    <source>
        <strain evidence="1 2">ATCC 23834</strain>
    </source>
</reference>
<dbReference type="Proteomes" id="UP000005837">
    <property type="component" value="Unassembled WGS sequence"/>
</dbReference>
<dbReference type="AlphaFoldDB" id="C0DUN7"/>
<gene>
    <name evidence="1" type="ORF">EIKCOROL_01073</name>
</gene>
<organism evidence="1 2">
    <name type="scientific">Eikenella corrodens ATCC 23834</name>
    <dbReference type="NCBI Taxonomy" id="546274"/>
    <lineage>
        <taxon>Bacteria</taxon>
        <taxon>Pseudomonadati</taxon>
        <taxon>Pseudomonadota</taxon>
        <taxon>Betaproteobacteria</taxon>
        <taxon>Neisseriales</taxon>
        <taxon>Neisseriaceae</taxon>
        <taxon>Eikenella</taxon>
    </lineage>
</organism>
<dbReference type="HOGENOM" id="CLU_2989466_0_0_4"/>
<protein>
    <submittedName>
        <fullName evidence="1">Uncharacterized protein</fullName>
    </submittedName>
</protein>
<evidence type="ECO:0000313" key="1">
    <source>
        <dbReference type="EMBL" id="EEG24435.1"/>
    </source>
</evidence>
<proteinExistence type="predicted"/>
<dbReference type="EMBL" id="ACEA01000017">
    <property type="protein sequence ID" value="EEG24435.1"/>
    <property type="molecule type" value="Genomic_DNA"/>
</dbReference>
<comment type="caution">
    <text evidence="1">The sequence shown here is derived from an EMBL/GenBank/DDBJ whole genome shotgun (WGS) entry which is preliminary data.</text>
</comment>
<evidence type="ECO:0000313" key="2">
    <source>
        <dbReference type="Proteomes" id="UP000005837"/>
    </source>
</evidence>
<sequence>MVVRLEMGNRLHNLAKGYLNIPAAMQPDISGNLWDKQVDELLLLQFILLRLPESPWA</sequence>
<name>C0DUN7_EIKCO</name>
<accession>C0DUN7</accession>